<evidence type="ECO:0000313" key="10">
    <source>
        <dbReference type="Proteomes" id="UP000238350"/>
    </source>
</evidence>
<dbReference type="Proteomes" id="UP000238350">
    <property type="component" value="Unassembled WGS sequence"/>
</dbReference>
<keyword evidence="3 8" id="KW-1133">Transmembrane helix</keyword>
<comment type="caution">
    <text evidence="9">The sequence shown here is derived from an EMBL/GenBank/DDBJ whole genome shotgun (WGS) entry which is preliminary data.</text>
</comment>
<evidence type="ECO:0000256" key="2">
    <source>
        <dbReference type="ARBA" id="ARBA00022692"/>
    </source>
</evidence>
<dbReference type="GO" id="GO:0005886">
    <property type="term" value="C:plasma membrane"/>
    <property type="evidence" value="ECO:0007669"/>
    <property type="project" value="TreeGrafter"/>
</dbReference>
<reference evidence="9 10" key="1">
    <citation type="submission" date="2017-04" db="EMBL/GenBank/DDBJ databases">
        <title>Genome sequencing of [Candida] sorbophila.</title>
        <authorList>
            <person name="Ahn J.O."/>
        </authorList>
    </citation>
    <scope>NUCLEOTIDE SEQUENCE [LARGE SCALE GENOMIC DNA]</scope>
    <source>
        <strain evidence="9 10">DS02</strain>
    </source>
</reference>
<feature type="transmembrane region" description="Helical" evidence="8">
    <location>
        <begin position="290"/>
        <end position="310"/>
    </location>
</feature>
<feature type="region of interest" description="Disordered" evidence="7">
    <location>
        <begin position="407"/>
        <end position="452"/>
    </location>
</feature>
<protein>
    <recommendedName>
        <fullName evidence="6">pH-response regulator protein palH/RIM21</fullName>
    </recommendedName>
</protein>
<evidence type="ECO:0000256" key="5">
    <source>
        <dbReference type="ARBA" id="ARBA00038109"/>
    </source>
</evidence>
<dbReference type="GO" id="GO:0071467">
    <property type="term" value="P:cellular response to pH"/>
    <property type="evidence" value="ECO:0007669"/>
    <property type="project" value="TreeGrafter"/>
</dbReference>
<dbReference type="AlphaFoldDB" id="A0A2T0FH91"/>
<evidence type="ECO:0000256" key="3">
    <source>
        <dbReference type="ARBA" id="ARBA00022989"/>
    </source>
</evidence>
<keyword evidence="10" id="KW-1185">Reference proteome</keyword>
<keyword evidence="4 8" id="KW-0472">Membrane</keyword>
<sequence length="485" mass="53663">MDPKPPLLPEVETEDTSHYLDYDLNGTFVVSKGSKIAYMQQGSGPSYVVHMRMNGTAFYVGGGGPDQHPSYSTLMENLSSYPFDQTSMSMIIALSMCFVIGWSVCVASFISRKDRPLLQLFTFLYVAVVITLHFGIGLNFWYYQNSLGYLSGREWFETKLAGSPALTGLLLSCFTLVLSVEVQLLTLVLKQKWLKRALWGLGSLFVVVDTVLWALSYTNSWETVKLPYYLEVWSGFEVSMQVMMFCVVTIWAIGCYRFAFEPQSLGIAILSLLGCIAPIVTTSLNFDSHIYYVYLLATLCARCWACMMVFQWSSAVKHGILKQRTTGSLGAQISKRSASCYDLSGDGTAAGDSSEIARFGHLLQKPFGDGYHIRSVTVETRERKSFEDETTQDLPVHTYPLCSAVTRSSAPTTSEPLSAPASPPAQHGSPPPIIGPGPSNIPGSSGNAGLPGIDEAEIEEDLPDFVPHPRFHRADYWDEKRNVHF</sequence>
<feature type="transmembrane region" description="Helical" evidence="8">
    <location>
        <begin position="265"/>
        <end position="284"/>
    </location>
</feature>
<feature type="compositionally biased region" description="Low complexity" evidence="7">
    <location>
        <begin position="408"/>
        <end position="420"/>
    </location>
</feature>
<evidence type="ECO:0000256" key="7">
    <source>
        <dbReference type="SAM" id="MobiDB-lite"/>
    </source>
</evidence>
<organism evidence="9 10">
    <name type="scientific">Wickerhamiella sorbophila</name>
    <dbReference type="NCBI Taxonomy" id="45607"/>
    <lineage>
        <taxon>Eukaryota</taxon>
        <taxon>Fungi</taxon>
        <taxon>Dikarya</taxon>
        <taxon>Ascomycota</taxon>
        <taxon>Saccharomycotina</taxon>
        <taxon>Dipodascomycetes</taxon>
        <taxon>Dipodascales</taxon>
        <taxon>Trichomonascaceae</taxon>
        <taxon>Wickerhamiella</taxon>
    </lineage>
</organism>
<feature type="transmembrane region" description="Helical" evidence="8">
    <location>
        <begin position="163"/>
        <end position="185"/>
    </location>
</feature>
<dbReference type="PANTHER" id="PTHR35779:SF1">
    <property type="entry name" value="PH-RESPONSE REGULATOR PROTEIN PALH_RIM21"/>
    <property type="match status" value="1"/>
</dbReference>
<evidence type="ECO:0000313" key="9">
    <source>
        <dbReference type="EMBL" id="PRT54361.1"/>
    </source>
</evidence>
<evidence type="ECO:0000256" key="1">
    <source>
        <dbReference type="ARBA" id="ARBA00004141"/>
    </source>
</evidence>
<evidence type="ECO:0000256" key="4">
    <source>
        <dbReference type="ARBA" id="ARBA00023136"/>
    </source>
</evidence>
<dbReference type="RefSeq" id="XP_024664306.1">
    <property type="nucleotide sequence ID" value="XM_024808538.1"/>
</dbReference>
<dbReference type="PANTHER" id="PTHR35779">
    <property type="entry name" value="PH-RESPONSE REGULATOR PROTEIN PALH/RIM21"/>
    <property type="match status" value="1"/>
</dbReference>
<evidence type="ECO:0000256" key="6">
    <source>
        <dbReference type="ARBA" id="ARBA00040155"/>
    </source>
</evidence>
<dbReference type="InterPro" id="IPR014844">
    <property type="entry name" value="PalH"/>
</dbReference>
<name>A0A2T0FH91_9ASCO</name>
<dbReference type="GeneID" id="36515729"/>
<gene>
    <name evidence="9" type="ORF">B9G98_01981</name>
</gene>
<comment type="subcellular location">
    <subcellularLocation>
        <location evidence="1">Membrane</location>
        <topology evidence="1">Multi-pass membrane protein</topology>
    </subcellularLocation>
</comment>
<evidence type="ECO:0000256" key="8">
    <source>
        <dbReference type="SAM" id="Phobius"/>
    </source>
</evidence>
<feature type="transmembrane region" description="Helical" evidence="8">
    <location>
        <begin position="238"/>
        <end position="258"/>
    </location>
</feature>
<feature type="transmembrane region" description="Helical" evidence="8">
    <location>
        <begin position="122"/>
        <end position="143"/>
    </location>
</feature>
<comment type="similarity">
    <text evidence="5">Belongs to the palH/RIM21 family.</text>
</comment>
<keyword evidence="2 8" id="KW-0812">Transmembrane</keyword>
<dbReference type="Pfam" id="PF08733">
    <property type="entry name" value="PalH"/>
    <property type="match status" value="1"/>
</dbReference>
<feature type="transmembrane region" description="Helical" evidence="8">
    <location>
        <begin position="88"/>
        <end position="110"/>
    </location>
</feature>
<proteinExistence type="inferred from homology"/>
<feature type="compositionally biased region" description="Low complexity" evidence="7">
    <location>
        <begin position="436"/>
        <end position="447"/>
    </location>
</feature>
<dbReference type="EMBL" id="NDIQ01000021">
    <property type="protein sequence ID" value="PRT54361.1"/>
    <property type="molecule type" value="Genomic_DNA"/>
</dbReference>
<feature type="transmembrane region" description="Helical" evidence="8">
    <location>
        <begin position="197"/>
        <end position="218"/>
    </location>
</feature>
<accession>A0A2T0FH91</accession>